<evidence type="ECO:0000256" key="1">
    <source>
        <dbReference type="SAM" id="Coils"/>
    </source>
</evidence>
<dbReference type="EMBL" id="HBEO01034110">
    <property type="protein sequence ID" value="CAD8507329.1"/>
    <property type="molecule type" value="Transcribed_RNA"/>
</dbReference>
<proteinExistence type="predicted"/>
<feature type="compositionally biased region" description="Basic and acidic residues" evidence="2">
    <location>
        <begin position="262"/>
        <end position="271"/>
    </location>
</feature>
<organism evidence="3">
    <name type="scientific">Hanusia phi</name>
    <dbReference type="NCBI Taxonomy" id="3032"/>
    <lineage>
        <taxon>Eukaryota</taxon>
        <taxon>Cryptophyceae</taxon>
        <taxon>Pyrenomonadales</taxon>
        <taxon>Geminigeraceae</taxon>
        <taxon>Hanusia</taxon>
    </lineage>
</organism>
<dbReference type="AlphaFoldDB" id="A0A7S0I0I7"/>
<reference evidence="3" key="1">
    <citation type="submission" date="2021-01" db="EMBL/GenBank/DDBJ databases">
        <authorList>
            <person name="Corre E."/>
            <person name="Pelletier E."/>
            <person name="Niang G."/>
            <person name="Scheremetjew M."/>
            <person name="Finn R."/>
            <person name="Kale V."/>
            <person name="Holt S."/>
            <person name="Cochrane G."/>
            <person name="Meng A."/>
            <person name="Brown T."/>
            <person name="Cohen L."/>
        </authorList>
    </citation>
    <scope>NUCLEOTIDE SEQUENCE</scope>
    <source>
        <strain evidence="3">CCMP325</strain>
    </source>
</reference>
<sequence>MTKGKGQQALLRNHAPALIVSLLLVLVVIDRTNNFGTSLVSVPSPSGSQFEDPRLNQIYKQALRESLRDSTEISQGFEWKNLKTSSSRSPQTGDDKQSKQEATSQAAPSTVPPKLEASTVREEKGNEDERLSSDQARNDLRSFFKQMDISDRDAQPHREVEVRKQPAVKGLSASTKNELQALMEDKHRAKLEKQVKQQKHDIRILEHMLVDSLAQKSPSGQQIAPVGQAEPVKEKKNKESVAEKAFANILAAAAVSELSHAANEKSHRESSQSRPTRSKVHGYMEANEGGSQLASLSLPAPAAKCPPCGFLPNCQVNPAAVGRSRATGMYSAYPSMPNSKPVWGSGGAHLSTLAMSGGINQDTQPLWNKLGELFRPAGRKLLSKEPVAEDEGGSARVEELASFALPAPPMASPPPKCVCPACKLGDERLGFEDEKHSKSSVPQEDLVGLIDDELMKLDPQYAEKRMQLDGSRDSLVTSTQGWWPAGRANPFSDFSGTQQPFENEVVKKRPTVW</sequence>
<feature type="compositionally biased region" description="Basic and acidic residues" evidence="2">
    <location>
        <begin position="119"/>
        <end position="164"/>
    </location>
</feature>
<accession>A0A7S0I0I7</accession>
<gene>
    <name evidence="3" type="ORF">HPHI1048_LOCUS23071</name>
</gene>
<feature type="region of interest" description="Disordered" evidence="2">
    <location>
        <begin position="260"/>
        <end position="279"/>
    </location>
</feature>
<feature type="coiled-coil region" evidence="1">
    <location>
        <begin position="172"/>
        <end position="208"/>
    </location>
</feature>
<keyword evidence="1" id="KW-0175">Coiled coil</keyword>
<protein>
    <submittedName>
        <fullName evidence="3">Uncharacterized protein</fullName>
    </submittedName>
</protein>
<feature type="region of interest" description="Disordered" evidence="2">
    <location>
        <begin position="78"/>
        <end position="171"/>
    </location>
</feature>
<feature type="region of interest" description="Disordered" evidence="2">
    <location>
        <begin position="215"/>
        <end position="237"/>
    </location>
</feature>
<evidence type="ECO:0000313" key="3">
    <source>
        <dbReference type="EMBL" id="CAD8507329.1"/>
    </source>
</evidence>
<name>A0A7S0I0I7_9CRYP</name>
<evidence type="ECO:0000256" key="2">
    <source>
        <dbReference type="SAM" id="MobiDB-lite"/>
    </source>
</evidence>
<feature type="compositionally biased region" description="Polar residues" evidence="2">
    <location>
        <begin position="82"/>
        <end position="92"/>
    </location>
</feature>